<dbReference type="GO" id="GO:0005886">
    <property type="term" value="C:plasma membrane"/>
    <property type="evidence" value="ECO:0007669"/>
    <property type="project" value="TreeGrafter"/>
</dbReference>
<accession>A0A6J4IEG5</accession>
<keyword evidence="1" id="KW-1133">Transmembrane helix</keyword>
<sequence length="224" mass="23854">MTAAPAAARARRGTGRRRLLRWVFLLVVLAPVVYLAATFAAVWRAAHRDGARPAEAIVVLGAAQYDGRPSPALKARLDHVIELWAKDNSAAVVVTGGKQPGDRFTEATASATYLRAHGIPNDKILREVNGRSSFQSLADSAAFLKRRGLTRVVLVSDAYHAARIEGIAEEVGLDASVSPTPATRETAHAGRYAKETLAVAAARIVGFRRAAGLSNRVRDPDATG</sequence>
<name>A0A6J4IEG5_9ACTN</name>
<keyword evidence="1" id="KW-0472">Membrane</keyword>
<evidence type="ECO:0000259" key="2">
    <source>
        <dbReference type="Pfam" id="PF02698"/>
    </source>
</evidence>
<protein>
    <recommendedName>
        <fullName evidence="2">DUF218 domain-containing protein</fullName>
    </recommendedName>
</protein>
<proteinExistence type="predicted"/>
<dbReference type="InterPro" id="IPR051599">
    <property type="entry name" value="Cell_Envelope_Assoc"/>
</dbReference>
<evidence type="ECO:0000256" key="1">
    <source>
        <dbReference type="SAM" id="Phobius"/>
    </source>
</evidence>
<dbReference type="PANTHER" id="PTHR30336:SF20">
    <property type="entry name" value="DUF218 DOMAIN-CONTAINING PROTEIN"/>
    <property type="match status" value="1"/>
</dbReference>
<dbReference type="EMBL" id="CADCTB010000135">
    <property type="protein sequence ID" value="CAA9250162.1"/>
    <property type="molecule type" value="Genomic_DNA"/>
</dbReference>
<gene>
    <name evidence="3" type="ORF">AVDCRST_MAG10-2126</name>
</gene>
<dbReference type="Pfam" id="PF02698">
    <property type="entry name" value="DUF218"/>
    <property type="match status" value="1"/>
</dbReference>
<dbReference type="InterPro" id="IPR014729">
    <property type="entry name" value="Rossmann-like_a/b/a_fold"/>
</dbReference>
<feature type="domain" description="DUF218" evidence="2">
    <location>
        <begin position="55"/>
        <end position="197"/>
    </location>
</feature>
<organism evidence="3">
    <name type="scientific">uncultured Acidimicrobiales bacterium</name>
    <dbReference type="NCBI Taxonomy" id="310071"/>
    <lineage>
        <taxon>Bacteria</taxon>
        <taxon>Bacillati</taxon>
        <taxon>Actinomycetota</taxon>
        <taxon>Acidimicrobiia</taxon>
        <taxon>Acidimicrobiales</taxon>
        <taxon>environmental samples</taxon>
    </lineage>
</organism>
<keyword evidence="1" id="KW-0812">Transmembrane</keyword>
<dbReference type="Gene3D" id="3.40.50.620">
    <property type="entry name" value="HUPs"/>
    <property type="match status" value="1"/>
</dbReference>
<feature type="transmembrane region" description="Helical" evidence="1">
    <location>
        <begin position="19"/>
        <end position="43"/>
    </location>
</feature>
<dbReference type="AlphaFoldDB" id="A0A6J4IEG5"/>
<reference evidence="3" key="1">
    <citation type="submission" date="2020-02" db="EMBL/GenBank/DDBJ databases">
        <authorList>
            <person name="Meier V. D."/>
        </authorList>
    </citation>
    <scope>NUCLEOTIDE SEQUENCE</scope>
    <source>
        <strain evidence="3">AVDCRST_MAG10</strain>
    </source>
</reference>
<dbReference type="PANTHER" id="PTHR30336">
    <property type="entry name" value="INNER MEMBRANE PROTEIN, PROBABLE PERMEASE"/>
    <property type="match status" value="1"/>
</dbReference>
<evidence type="ECO:0000313" key="3">
    <source>
        <dbReference type="EMBL" id="CAA9250162.1"/>
    </source>
</evidence>
<dbReference type="InterPro" id="IPR003848">
    <property type="entry name" value="DUF218"/>
</dbReference>
<dbReference type="CDD" id="cd06259">
    <property type="entry name" value="YdcF-like"/>
    <property type="match status" value="1"/>
</dbReference>